<dbReference type="GO" id="GO:0003677">
    <property type="term" value="F:DNA binding"/>
    <property type="evidence" value="ECO:0007669"/>
    <property type="project" value="UniProtKB-UniRule"/>
</dbReference>
<accession>A0A2T0SGQ3</accession>
<organism evidence="8 9">
    <name type="scientific">Umezawaea tangerina</name>
    <dbReference type="NCBI Taxonomy" id="84725"/>
    <lineage>
        <taxon>Bacteria</taxon>
        <taxon>Bacillati</taxon>
        <taxon>Actinomycetota</taxon>
        <taxon>Actinomycetes</taxon>
        <taxon>Pseudonocardiales</taxon>
        <taxon>Pseudonocardiaceae</taxon>
        <taxon>Umezawaea</taxon>
    </lineage>
</organism>
<evidence type="ECO:0000256" key="5">
    <source>
        <dbReference type="PROSITE-ProRule" id="PRU01248"/>
    </source>
</evidence>
<dbReference type="Proteomes" id="UP000239494">
    <property type="component" value="Unassembled WGS sequence"/>
</dbReference>
<dbReference type="InterPro" id="IPR011010">
    <property type="entry name" value="DNA_brk_join_enz"/>
</dbReference>
<comment type="similarity">
    <text evidence="1">Belongs to the 'phage' integrase family.</text>
</comment>
<dbReference type="EMBL" id="PVTF01000020">
    <property type="protein sequence ID" value="PRY32586.1"/>
    <property type="molecule type" value="Genomic_DNA"/>
</dbReference>
<dbReference type="GO" id="GO:0015074">
    <property type="term" value="P:DNA integration"/>
    <property type="evidence" value="ECO:0007669"/>
    <property type="project" value="UniProtKB-KW"/>
</dbReference>
<sequence length="412" mass="46154">MAGKKSGRRRFGLVRKLPSGRFQAMYTGPDGKRHPAPETFATERDADRWLVHVESAIARREWTDPERAKIRLQDYAESWISERPKLRPRTVQLYGWLLKKYIAPHLGNVQLGNLDTPMIRKWRADLLRAGVSETMAAKAYRLLRAVLMTATNEDRIILRNPCQVAGAGAESPDERPVLTVSQVFDLASRMSEPRYRTFVLLAAFCTLRWGEITGLRRMDVAPDGSWVQVAGAFVELPGRELVWGPPKSRAGRRKVTVPVRIRADLLAHLEEFTQSGADAWVFTGKRGNPLRRGDFNPRTGWKKAVAAVGVPHLHFHDLRHTGNTLAARTKASTKDLMARMGHDSPRAALIYQHATSEADREMAAGLDGLIARERVPGGEEANKVAAWRALSEEQREAVRQLAVAMPERSGRS</sequence>
<proteinExistence type="inferred from homology"/>
<evidence type="ECO:0000256" key="2">
    <source>
        <dbReference type="ARBA" id="ARBA00022908"/>
    </source>
</evidence>
<dbReference type="InterPro" id="IPR058717">
    <property type="entry name" value="Phage_L5_Integrase_N"/>
</dbReference>
<dbReference type="InterPro" id="IPR004107">
    <property type="entry name" value="Integrase_SAM-like_N"/>
</dbReference>
<evidence type="ECO:0000313" key="9">
    <source>
        <dbReference type="Proteomes" id="UP000239494"/>
    </source>
</evidence>
<keyword evidence="9" id="KW-1185">Reference proteome</keyword>
<comment type="caution">
    <text evidence="8">The sequence shown here is derived from an EMBL/GenBank/DDBJ whole genome shotgun (WGS) entry which is preliminary data.</text>
</comment>
<dbReference type="InterPro" id="IPR010998">
    <property type="entry name" value="Integrase_recombinase_N"/>
</dbReference>
<dbReference type="PANTHER" id="PTHR30349:SF64">
    <property type="entry name" value="PROPHAGE INTEGRASE INTD-RELATED"/>
    <property type="match status" value="1"/>
</dbReference>
<evidence type="ECO:0000256" key="1">
    <source>
        <dbReference type="ARBA" id="ARBA00008857"/>
    </source>
</evidence>
<dbReference type="Pfam" id="PF00589">
    <property type="entry name" value="Phage_integrase"/>
    <property type="match status" value="1"/>
</dbReference>
<name>A0A2T0SGQ3_9PSEU</name>
<dbReference type="SUPFAM" id="SSF56349">
    <property type="entry name" value="DNA breaking-rejoining enzymes"/>
    <property type="match status" value="1"/>
</dbReference>
<dbReference type="InterPro" id="IPR002104">
    <property type="entry name" value="Integrase_catalytic"/>
</dbReference>
<dbReference type="Gene3D" id="1.10.443.10">
    <property type="entry name" value="Intergrase catalytic core"/>
    <property type="match status" value="1"/>
</dbReference>
<dbReference type="Gene3D" id="1.10.150.130">
    <property type="match status" value="1"/>
</dbReference>
<dbReference type="GO" id="GO:0006310">
    <property type="term" value="P:DNA recombination"/>
    <property type="evidence" value="ECO:0007669"/>
    <property type="project" value="UniProtKB-KW"/>
</dbReference>
<dbReference type="Pfam" id="PF26003">
    <property type="entry name" value="Integrase_N_phage"/>
    <property type="match status" value="1"/>
</dbReference>
<dbReference type="InterPro" id="IPR013762">
    <property type="entry name" value="Integrase-like_cat_sf"/>
</dbReference>
<dbReference type="InterPro" id="IPR044068">
    <property type="entry name" value="CB"/>
</dbReference>
<dbReference type="PROSITE" id="PS51898">
    <property type="entry name" value="TYR_RECOMBINASE"/>
    <property type="match status" value="1"/>
</dbReference>
<evidence type="ECO:0000259" key="6">
    <source>
        <dbReference type="PROSITE" id="PS51898"/>
    </source>
</evidence>
<feature type="domain" description="Tyr recombinase" evidence="6">
    <location>
        <begin position="173"/>
        <end position="364"/>
    </location>
</feature>
<keyword evidence="3 5" id="KW-0238">DNA-binding</keyword>
<evidence type="ECO:0000256" key="3">
    <source>
        <dbReference type="ARBA" id="ARBA00023125"/>
    </source>
</evidence>
<dbReference type="PANTHER" id="PTHR30349">
    <property type="entry name" value="PHAGE INTEGRASE-RELATED"/>
    <property type="match status" value="1"/>
</dbReference>
<dbReference type="Pfam" id="PF14659">
    <property type="entry name" value="Phage_int_SAM_3"/>
    <property type="match status" value="1"/>
</dbReference>
<keyword evidence="4" id="KW-0233">DNA recombination</keyword>
<keyword evidence="2" id="KW-0229">DNA integration</keyword>
<dbReference type="AlphaFoldDB" id="A0A2T0SGQ3"/>
<dbReference type="CDD" id="cd01189">
    <property type="entry name" value="INT_ICEBs1_C_like"/>
    <property type="match status" value="1"/>
</dbReference>
<evidence type="ECO:0000313" key="8">
    <source>
        <dbReference type="EMBL" id="PRY32586.1"/>
    </source>
</evidence>
<gene>
    <name evidence="8" type="ORF">CLV43_1204</name>
</gene>
<dbReference type="OrthoDB" id="1822491at2"/>
<dbReference type="RefSeq" id="WP_106196248.1">
    <property type="nucleotide sequence ID" value="NZ_PVTF01000020.1"/>
</dbReference>
<feature type="domain" description="Core-binding (CB)" evidence="7">
    <location>
        <begin position="70"/>
        <end position="151"/>
    </location>
</feature>
<dbReference type="PROSITE" id="PS51900">
    <property type="entry name" value="CB"/>
    <property type="match status" value="1"/>
</dbReference>
<evidence type="ECO:0000259" key="7">
    <source>
        <dbReference type="PROSITE" id="PS51900"/>
    </source>
</evidence>
<protein>
    <submittedName>
        <fullName evidence="8">Site-specific recombinase XerC</fullName>
    </submittedName>
</protein>
<reference evidence="8 9" key="1">
    <citation type="submission" date="2018-03" db="EMBL/GenBank/DDBJ databases">
        <title>Genomic Encyclopedia of Archaeal and Bacterial Type Strains, Phase II (KMG-II): from individual species to whole genera.</title>
        <authorList>
            <person name="Goeker M."/>
        </authorList>
    </citation>
    <scope>NUCLEOTIDE SEQUENCE [LARGE SCALE GENOMIC DNA]</scope>
    <source>
        <strain evidence="8 9">DSM 44720</strain>
    </source>
</reference>
<dbReference type="InterPro" id="IPR050090">
    <property type="entry name" value="Tyrosine_recombinase_XerCD"/>
</dbReference>
<evidence type="ECO:0000256" key="4">
    <source>
        <dbReference type="ARBA" id="ARBA00023172"/>
    </source>
</evidence>